<dbReference type="SUPFAM" id="SSF160240">
    <property type="entry name" value="Cation efflux protein cytoplasmic domain-like"/>
    <property type="match status" value="1"/>
</dbReference>
<dbReference type="InterPro" id="IPR050291">
    <property type="entry name" value="CDF_Transporter"/>
</dbReference>
<keyword evidence="3 7" id="KW-0812">Transmembrane</keyword>
<accession>A0A4P7NP45</accession>
<keyword evidence="4 7" id="KW-1133">Transmembrane helix</keyword>
<evidence type="ECO:0000256" key="7">
    <source>
        <dbReference type="SAM" id="Phobius"/>
    </source>
</evidence>
<evidence type="ECO:0000256" key="4">
    <source>
        <dbReference type="ARBA" id="ARBA00022989"/>
    </source>
</evidence>
<evidence type="ECO:0000256" key="5">
    <source>
        <dbReference type="ARBA" id="ARBA00023136"/>
    </source>
</evidence>
<dbReference type="FunFam" id="1.20.1510.10:FF:000005">
    <property type="entry name" value="Putative Cation diffusion facilitator 1"/>
    <property type="match status" value="1"/>
</dbReference>
<feature type="region of interest" description="Disordered" evidence="6">
    <location>
        <begin position="1"/>
        <end position="39"/>
    </location>
</feature>
<dbReference type="AlphaFoldDB" id="A0A4P7NP45"/>
<dbReference type="InterPro" id="IPR058533">
    <property type="entry name" value="Cation_efflux_TM"/>
</dbReference>
<dbReference type="GO" id="GO:0008324">
    <property type="term" value="F:monoatomic cation transmembrane transporter activity"/>
    <property type="evidence" value="ECO:0007669"/>
    <property type="project" value="InterPro"/>
</dbReference>
<dbReference type="SUPFAM" id="SSF161111">
    <property type="entry name" value="Cation efflux protein transmembrane domain-like"/>
    <property type="match status" value="1"/>
</dbReference>
<dbReference type="GO" id="GO:0016020">
    <property type="term" value="C:membrane"/>
    <property type="evidence" value="ECO:0007669"/>
    <property type="project" value="UniProtKB-SubCell"/>
</dbReference>
<feature type="transmembrane region" description="Helical" evidence="7">
    <location>
        <begin position="298"/>
        <end position="318"/>
    </location>
</feature>
<feature type="transmembrane region" description="Helical" evidence="7">
    <location>
        <begin position="188"/>
        <end position="210"/>
    </location>
</feature>
<evidence type="ECO:0000256" key="3">
    <source>
        <dbReference type="ARBA" id="ARBA00022692"/>
    </source>
</evidence>
<protein>
    <recommendedName>
        <fullName evidence="8">Cation efflux protein transmembrane domain-containing protein</fullName>
    </recommendedName>
</protein>
<dbReference type="GO" id="GO:0098771">
    <property type="term" value="P:inorganic ion homeostasis"/>
    <property type="evidence" value="ECO:0007669"/>
    <property type="project" value="UniProtKB-ARBA"/>
</dbReference>
<keyword evidence="2" id="KW-0813">Transport</keyword>
<dbReference type="EMBL" id="CP034209">
    <property type="protein sequence ID" value="QBZ63476.1"/>
    <property type="molecule type" value="Genomic_DNA"/>
</dbReference>
<sequence>MVGKRGVFNNQSQPLLKTKNHSDTNIRSHGTPRQQRVERDLENGNEYYSYNNSPLARRRPNIWRFQDAAQTVIDDNRRAQLQKELLHGIDRMTFEKSRKSQEEIAQIKNKKLRAFYEEQNERINDWLEVDAVVMAIADDVLESMDPDPDRDGHMERHGGLHDVHGRIDELLPLEVQQKRANEKKKATWAININVLANILLVLAKILAVFTTGSLSLLASLVDSVLDLLCTVIIWTTNKVVGWRLDSLQKRFPVGRRRLEPLGIVVFSIIMVLSFMQILKESVEKLLPLEGHVEDLGSTAVGSMLATIILKGLIGLGCLPIKTTQVQALVQDCKTDVIFNTISLLFPFIGAKAHIWWLDPAGAALLSLYIIYDWGKTCFENIIRLSGEIADRHTYQKLMYMAYRFSPVVIGVKNIVAYHCGDGVWAEFDLLLDENTSLRRSHDIAETLQYCAEGLTEIDRCFVTTDYSSSGPAGHGHAIESG</sequence>
<keyword evidence="5 7" id="KW-0472">Membrane</keyword>
<proteinExistence type="predicted"/>
<evidence type="ECO:0000256" key="1">
    <source>
        <dbReference type="ARBA" id="ARBA00004141"/>
    </source>
</evidence>
<feature type="transmembrane region" description="Helical" evidence="7">
    <location>
        <begin position="258"/>
        <end position="278"/>
    </location>
</feature>
<dbReference type="InterPro" id="IPR036837">
    <property type="entry name" value="Cation_efflux_CTD_sf"/>
</dbReference>
<dbReference type="Gene3D" id="3.30.70.1350">
    <property type="entry name" value="Cation efflux protein, cytoplasmic domain"/>
    <property type="match status" value="1"/>
</dbReference>
<name>A0A4P7NP45_PYROR</name>
<dbReference type="PANTHER" id="PTHR43840:SF11">
    <property type="entry name" value="CATION DIFFUSION FACILITATOR 10"/>
    <property type="match status" value="1"/>
</dbReference>
<dbReference type="GO" id="GO:0030003">
    <property type="term" value="P:intracellular monoatomic cation homeostasis"/>
    <property type="evidence" value="ECO:0007669"/>
    <property type="project" value="UniProtKB-ARBA"/>
</dbReference>
<dbReference type="Proteomes" id="UP000294847">
    <property type="component" value="Chromosome 6"/>
</dbReference>
<dbReference type="VEuPathDB" id="FungiDB:M_BR32_EuGene_00087451"/>
<feature type="domain" description="Cation efflux protein transmembrane" evidence="8">
    <location>
        <begin position="192"/>
        <end position="381"/>
    </location>
</feature>
<evidence type="ECO:0000259" key="8">
    <source>
        <dbReference type="Pfam" id="PF01545"/>
    </source>
</evidence>
<evidence type="ECO:0000256" key="2">
    <source>
        <dbReference type="ARBA" id="ARBA00022448"/>
    </source>
</evidence>
<comment type="subcellular location">
    <subcellularLocation>
        <location evidence="1">Membrane</location>
        <topology evidence="1">Multi-pass membrane protein</topology>
    </subcellularLocation>
</comment>
<dbReference type="Gene3D" id="1.20.1510.10">
    <property type="entry name" value="Cation efflux protein transmembrane domain"/>
    <property type="match status" value="1"/>
</dbReference>
<evidence type="ECO:0000313" key="10">
    <source>
        <dbReference type="Proteomes" id="UP000294847"/>
    </source>
</evidence>
<organism evidence="9 10">
    <name type="scientific">Pyricularia oryzae</name>
    <name type="common">Rice blast fungus</name>
    <name type="synonym">Magnaporthe oryzae</name>
    <dbReference type="NCBI Taxonomy" id="318829"/>
    <lineage>
        <taxon>Eukaryota</taxon>
        <taxon>Fungi</taxon>
        <taxon>Dikarya</taxon>
        <taxon>Ascomycota</taxon>
        <taxon>Pezizomycotina</taxon>
        <taxon>Sordariomycetes</taxon>
        <taxon>Sordariomycetidae</taxon>
        <taxon>Magnaporthales</taxon>
        <taxon>Pyriculariaceae</taxon>
        <taxon>Pyricularia</taxon>
    </lineage>
</organism>
<gene>
    <name evidence="9" type="ORF">PoMZ_05158</name>
</gene>
<reference evidence="9 10" key="1">
    <citation type="journal article" date="2019" name="Mol. Biol. Evol.">
        <title>Blast fungal genomes show frequent chromosomal changes, gene gains and losses, and effector gene turnover.</title>
        <authorList>
            <person name="Gomez Luciano L.B."/>
            <person name="Jason Tsai I."/>
            <person name="Chuma I."/>
            <person name="Tosa Y."/>
            <person name="Chen Y.H."/>
            <person name="Li J.Y."/>
            <person name="Li M.Y."/>
            <person name="Jade Lu M.Y."/>
            <person name="Nakayashiki H."/>
            <person name="Li W.H."/>
        </authorList>
    </citation>
    <scope>NUCLEOTIDE SEQUENCE [LARGE SCALE GENOMIC DNA]</scope>
    <source>
        <strain evidence="9">MZ5-1-6</strain>
    </source>
</reference>
<evidence type="ECO:0000256" key="6">
    <source>
        <dbReference type="SAM" id="MobiDB-lite"/>
    </source>
</evidence>
<evidence type="ECO:0000313" key="9">
    <source>
        <dbReference type="EMBL" id="QBZ63476.1"/>
    </source>
</evidence>
<dbReference type="Pfam" id="PF01545">
    <property type="entry name" value="Cation_efflux"/>
    <property type="match status" value="1"/>
</dbReference>
<feature type="transmembrane region" description="Helical" evidence="7">
    <location>
        <begin position="216"/>
        <end position="237"/>
    </location>
</feature>
<dbReference type="InterPro" id="IPR027469">
    <property type="entry name" value="Cation_efflux_TMD_sf"/>
</dbReference>
<dbReference type="PANTHER" id="PTHR43840">
    <property type="entry name" value="MITOCHONDRIAL METAL TRANSPORTER 1-RELATED"/>
    <property type="match status" value="1"/>
</dbReference>